<comment type="subcellular location">
    <subcellularLocation>
        <location evidence="6">Cytoplasm</location>
    </subcellularLocation>
</comment>
<dbReference type="EC" id="2.3.1.181" evidence="6 7"/>
<sequence length="218" mass="24043">MSGNKKMPDNHANNTPILRHLGLTDYESAWRAMRSFTHKRDSDTADELWLLEHPPVFTLGQAGRPEHLKDPRGIPVIHTDRGGQVTYHGPGQLVVYVLLDLNRRRMGVRRLVEGLERSVIALVSQAGVEAVGKKDAPGVYVRGRKLAALGLRVRRGRCYHGLSLNVDMDLGPFARMDPCGYPGLGVTQLRDLGISWAMEEVASRLVGHLVAELVGEAS</sequence>
<dbReference type="PIRSF" id="PIRSF016262">
    <property type="entry name" value="LPLase"/>
    <property type="match status" value="1"/>
</dbReference>
<dbReference type="PANTHER" id="PTHR10993:SF7">
    <property type="entry name" value="LIPOYLTRANSFERASE 2, MITOCHONDRIAL-RELATED"/>
    <property type="match status" value="1"/>
</dbReference>
<dbReference type="Pfam" id="PF21948">
    <property type="entry name" value="LplA-B_cat"/>
    <property type="match status" value="1"/>
</dbReference>
<dbReference type="CDD" id="cd16444">
    <property type="entry name" value="LipB"/>
    <property type="match status" value="1"/>
</dbReference>
<protein>
    <recommendedName>
        <fullName evidence="6 7">Octanoyltransferase</fullName>
        <ecNumber evidence="6 7">2.3.1.181</ecNumber>
    </recommendedName>
    <alternativeName>
        <fullName evidence="6">Lipoate-protein ligase B</fullName>
    </alternativeName>
    <alternativeName>
        <fullName evidence="6">Lipoyl/octanoyl transferase</fullName>
    </alternativeName>
    <alternativeName>
        <fullName evidence="6">Octanoyl-[acyl-carrier-protein]-protein N-octanoyltransferase</fullName>
    </alternativeName>
</protein>
<evidence type="ECO:0000256" key="3">
    <source>
        <dbReference type="ARBA" id="ARBA00022679"/>
    </source>
</evidence>
<keyword evidence="3 6" id="KW-0808">Transferase</keyword>
<dbReference type="NCBIfam" id="NF010922">
    <property type="entry name" value="PRK14342.1"/>
    <property type="match status" value="1"/>
</dbReference>
<dbReference type="HAMAP" id="MF_00013">
    <property type="entry name" value="LipB"/>
    <property type="match status" value="1"/>
</dbReference>
<dbReference type="InterPro" id="IPR004143">
    <property type="entry name" value="BPL_LPL_catalytic"/>
</dbReference>
<evidence type="ECO:0000256" key="8">
    <source>
        <dbReference type="PIRSR" id="PIRSR016262-1"/>
    </source>
</evidence>
<evidence type="ECO:0000313" key="12">
    <source>
        <dbReference type="EMBL" id="VFJ71282.1"/>
    </source>
</evidence>
<evidence type="ECO:0000256" key="7">
    <source>
        <dbReference type="PIRNR" id="PIRNR016262"/>
    </source>
</evidence>
<dbReference type="PANTHER" id="PTHR10993">
    <property type="entry name" value="OCTANOYLTRANSFERASE"/>
    <property type="match status" value="1"/>
</dbReference>
<evidence type="ECO:0000259" key="11">
    <source>
        <dbReference type="PROSITE" id="PS51733"/>
    </source>
</evidence>
<gene>
    <name evidence="6" type="primary">lipB</name>
    <name evidence="12" type="ORF">BECKFW1821C_GA0114237_102631</name>
</gene>
<dbReference type="PROSITE" id="PS51733">
    <property type="entry name" value="BPL_LPL_CATALYTIC"/>
    <property type="match status" value="1"/>
</dbReference>
<organism evidence="12">
    <name type="scientific">Candidatus Kentrum sp. FW</name>
    <dbReference type="NCBI Taxonomy" id="2126338"/>
    <lineage>
        <taxon>Bacteria</taxon>
        <taxon>Pseudomonadati</taxon>
        <taxon>Pseudomonadota</taxon>
        <taxon>Gammaproteobacteria</taxon>
        <taxon>Candidatus Kentrum</taxon>
    </lineage>
</organism>
<evidence type="ECO:0000256" key="4">
    <source>
        <dbReference type="ARBA" id="ARBA00023315"/>
    </source>
</evidence>
<dbReference type="PROSITE" id="PS01313">
    <property type="entry name" value="LIPB"/>
    <property type="match status" value="1"/>
</dbReference>
<evidence type="ECO:0000256" key="1">
    <source>
        <dbReference type="ARBA" id="ARBA00004821"/>
    </source>
</evidence>
<feature type="site" description="Lowers pKa of active site Cys" evidence="6 10">
    <location>
        <position position="145"/>
    </location>
</feature>
<comment type="miscellaneous">
    <text evidence="6">In the reaction, the free carboxyl group of octanoic acid is attached via an amide linkage to the epsilon-amino group of a specific lysine residue of lipoyl domains of lipoate-dependent enzymes.</text>
</comment>
<dbReference type="GO" id="GO:0033819">
    <property type="term" value="F:lipoyl(octanoyl) transferase activity"/>
    <property type="evidence" value="ECO:0007669"/>
    <property type="project" value="UniProtKB-EC"/>
</dbReference>
<name>A0A450TSM3_9GAMM</name>
<feature type="binding site" evidence="6 9">
    <location>
        <begin position="148"/>
        <end position="150"/>
    </location>
    <ligand>
        <name>substrate</name>
    </ligand>
</feature>
<dbReference type="FunFam" id="3.30.930.10:FF:000020">
    <property type="entry name" value="Octanoyltransferase"/>
    <property type="match status" value="1"/>
</dbReference>
<dbReference type="InterPro" id="IPR020605">
    <property type="entry name" value="Octanoyltransferase_CS"/>
</dbReference>
<dbReference type="GO" id="GO:0009249">
    <property type="term" value="P:protein lipoylation"/>
    <property type="evidence" value="ECO:0007669"/>
    <property type="project" value="InterPro"/>
</dbReference>
<comment type="catalytic activity">
    <reaction evidence="6 7">
        <text>octanoyl-[ACP] + L-lysyl-[protein] = N(6)-octanoyl-L-lysyl-[protein] + holo-[ACP] + H(+)</text>
        <dbReference type="Rhea" id="RHEA:17665"/>
        <dbReference type="Rhea" id="RHEA-COMP:9636"/>
        <dbReference type="Rhea" id="RHEA-COMP:9685"/>
        <dbReference type="Rhea" id="RHEA-COMP:9752"/>
        <dbReference type="Rhea" id="RHEA-COMP:9928"/>
        <dbReference type="ChEBI" id="CHEBI:15378"/>
        <dbReference type="ChEBI" id="CHEBI:29969"/>
        <dbReference type="ChEBI" id="CHEBI:64479"/>
        <dbReference type="ChEBI" id="CHEBI:78463"/>
        <dbReference type="ChEBI" id="CHEBI:78809"/>
        <dbReference type="EC" id="2.3.1.181"/>
    </reaction>
</comment>
<comment type="pathway">
    <text evidence="1 6 7">Protein modification; protein lipoylation via endogenous pathway; protein N(6)-(lipoyl)lysine from octanoyl-[acyl-carrier-protein]: step 1/2.</text>
</comment>
<keyword evidence="4 6" id="KW-0012">Acyltransferase</keyword>
<evidence type="ECO:0000256" key="5">
    <source>
        <dbReference type="ARBA" id="ARBA00024732"/>
    </source>
</evidence>
<reference evidence="12" key="1">
    <citation type="submission" date="2019-02" db="EMBL/GenBank/DDBJ databases">
        <authorList>
            <person name="Gruber-Vodicka R. H."/>
            <person name="Seah K. B. B."/>
        </authorList>
    </citation>
    <scope>NUCLEOTIDE SEQUENCE</scope>
    <source>
        <strain evidence="12">BECK_BZ131</strain>
    </source>
</reference>
<feature type="binding site" evidence="6 9">
    <location>
        <begin position="161"/>
        <end position="163"/>
    </location>
    <ligand>
        <name>substrate</name>
    </ligand>
</feature>
<dbReference type="UniPathway" id="UPA00538">
    <property type="reaction ID" value="UER00592"/>
</dbReference>
<accession>A0A450TSM3</accession>
<dbReference type="NCBIfam" id="TIGR00214">
    <property type="entry name" value="lipB"/>
    <property type="match status" value="1"/>
</dbReference>
<evidence type="ECO:0000256" key="2">
    <source>
        <dbReference type="ARBA" id="ARBA00022490"/>
    </source>
</evidence>
<keyword evidence="2 6" id="KW-0963">Cytoplasm</keyword>
<comment type="function">
    <text evidence="5 6 7">Catalyzes the transfer of endogenously produced octanoic acid from octanoyl-acyl-carrier-protein onto the lipoyl domains of lipoate-dependent enzymes. Lipoyl-ACP can also act as a substrate although octanoyl-ACP is likely to be the physiological substrate.</text>
</comment>
<evidence type="ECO:0000256" key="6">
    <source>
        <dbReference type="HAMAP-Rule" id="MF_00013"/>
    </source>
</evidence>
<evidence type="ECO:0000256" key="9">
    <source>
        <dbReference type="PIRSR" id="PIRSR016262-2"/>
    </source>
</evidence>
<feature type="domain" description="BPL/LPL catalytic" evidence="11">
    <location>
        <begin position="42"/>
        <end position="217"/>
    </location>
</feature>
<dbReference type="EMBL" id="CAADFE010000026">
    <property type="protein sequence ID" value="VFJ71282.1"/>
    <property type="molecule type" value="Genomic_DNA"/>
</dbReference>
<evidence type="ECO:0000256" key="10">
    <source>
        <dbReference type="PIRSR" id="PIRSR016262-3"/>
    </source>
</evidence>
<comment type="similarity">
    <text evidence="6 7">Belongs to the LipB family.</text>
</comment>
<dbReference type="GO" id="GO:0005737">
    <property type="term" value="C:cytoplasm"/>
    <property type="evidence" value="ECO:0007669"/>
    <property type="project" value="UniProtKB-SubCell"/>
</dbReference>
<dbReference type="SUPFAM" id="SSF55681">
    <property type="entry name" value="Class II aaRS and biotin synthetases"/>
    <property type="match status" value="1"/>
</dbReference>
<feature type="binding site" evidence="6 9">
    <location>
        <begin position="81"/>
        <end position="88"/>
    </location>
    <ligand>
        <name>substrate</name>
    </ligand>
</feature>
<dbReference type="InterPro" id="IPR045864">
    <property type="entry name" value="aa-tRNA-synth_II/BPL/LPL"/>
</dbReference>
<dbReference type="AlphaFoldDB" id="A0A450TSM3"/>
<proteinExistence type="inferred from homology"/>
<dbReference type="Gene3D" id="3.30.930.10">
    <property type="entry name" value="Bira Bifunctional Protein, Domain 2"/>
    <property type="match status" value="1"/>
</dbReference>
<dbReference type="InterPro" id="IPR000544">
    <property type="entry name" value="Octanoyltransferase"/>
</dbReference>
<feature type="active site" description="Acyl-thioester intermediate" evidence="6 8">
    <location>
        <position position="179"/>
    </location>
</feature>